<evidence type="ECO:0000313" key="2">
    <source>
        <dbReference type="EMBL" id="WIV57701.1"/>
    </source>
</evidence>
<sequence length="177" mass="19195">MRITTPGVGAPEIPEKGLGAPGRRGPRTRGRTALGRLPSTAAFDTAKKASPLTLDERKLVLFLLVTLADDRGSLARTRQRLVDAYGNREGHWCAGKTEDSLLHLLAKSLGQSAASPPPWERIVDIIEAAVPRARRNAVLGQAAALFARSVGWDRPARDYAGRFRHRLGSTNRSSPSR</sequence>
<protein>
    <submittedName>
        <fullName evidence="2">Uncharacterized protein</fullName>
    </submittedName>
</protein>
<keyword evidence="3" id="KW-1185">Reference proteome</keyword>
<evidence type="ECO:0000256" key="1">
    <source>
        <dbReference type="SAM" id="MobiDB-lite"/>
    </source>
</evidence>
<dbReference type="RefSeq" id="WP_285455001.1">
    <property type="nucleotide sequence ID" value="NZ_CP127173.1"/>
</dbReference>
<dbReference type="EMBL" id="CP127173">
    <property type="protein sequence ID" value="WIV57701.1"/>
    <property type="molecule type" value="Genomic_DNA"/>
</dbReference>
<proteinExistence type="predicted"/>
<reference evidence="2 3" key="1">
    <citation type="submission" date="2023-06" db="EMBL/GenBank/DDBJ databases">
        <authorList>
            <person name="Oyuntsetseg B."/>
            <person name="Kim S.B."/>
        </authorList>
    </citation>
    <scope>NUCLEOTIDE SEQUENCE [LARGE SCALE GENOMIC DNA]</scope>
    <source>
        <strain evidence="2 3">2-2</strain>
    </source>
</reference>
<dbReference type="Proteomes" id="UP001227101">
    <property type="component" value="Chromosome"/>
</dbReference>
<gene>
    <name evidence="2" type="ORF">QP939_03150</name>
</gene>
<organism evidence="2 3">
    <name type="scientific">Amycolatopsis nalaikhensis</name>
    <dbReference type="NCBI Taxonomy" id="715472"/>
    <lineage>
        <taxon>Bacteria</taxon>
        <taxon>Bacillati</taxon>
        <taxon>Actinomycetota</taxon>
        <taxon>Actinomycetes</taxon>
        <taxon>Pseudonocardiales</taxon>
        <taxon>Pseudonocardiaceae</taxon>
        <taxon>Amycolatopsis</taxon>
    </lineage>
</organism>
<name>A0ABY8XQB5_9PSEU</name>
<feature type="region of interest" description="Disordered" evidence="1">
    <location>
        <begin position="1"/>
        <end position="33"/>
    </location>
</feature>
<evidence type="ECO:0000313" key="3">
    <source>
        <dbReference type="Proteomes" id="UP001227101"/>
    </source>
</evidence>
<accession>A0ABY8XQB5</accession>